<protein>
    <submittedName>
        <fullName evidence="2">Uncharacterized protein</fullName>
    </submittedName>
</protein>
<sequence length="285" mass="33071">MEDTRKRRNKSPTKKSPTKKLKRLVTTKTDKIPSPIKLTKGKCENMTNFWNEPNLNKIVEHLKKYGFHGEYDVIKDMFPATSISIIGLQKIFQQFSRWSEPIKEDPKDKDGQKRSEVTPSPVEEWISAIRDTIEVQRFALAPSLILEWIAMFEEHPDPSTPSCCEVDYKKIYLYLSSLCEGSIPPQLNQQSAAKLLQIFDQLVRVIRSTAGENKPKIRDTARLAVIAQPIQRLEKNQLLRERRRTEWTEEENKLKKLTQSPDLEEVKKVYCDKPGLNPFSFPPTM</sequence>
<comment type="caution">
    <text evidence="2">The sequence shown here is derived from an EMBL/GenBank/DDBJ whole genome shotgun (WGS) entry which is preliminary data.</text>
</comment>
<organism evidence="2 3">
    <name type="scientific">Daphnia galeata</name>
    <dbReference type="NCBI Taxonomy" id="27404"/>
    <lineage>
        <taxon>Eukaryota</taxon>
        <taxon>Metazoa</taxon>
        <taxon>Ecdysozoa</taxon>
        <taxon>Arthropoda</taxon>
        <taxon>Crustacea</taxon>
        <taxon>Branchiopoda</taxon>
        <taxon>Diplostraca</taxon>
        <taxon>Cladocera</taxon>
        <taxon>Anomopoda</taxon>
        <taxon>Daphniidae</taxon>
        <taxon>Daphnia</taxon>
    </lineage>
</organism>
<name>A0A8J2S0Y7_9CRUS</name>
<feature type="region of interest" description="Disordered" evidence="1">
    <location>
        <begin position="1"/>
        <end position="23"/>
    </location>
</feature>
<proteinExistence type="predicted"/>
<reference evidence="2" key="1">
    <citation type="submission" date="2021-11" db="EMBL/GenBank/DDBJ databases">
        <authorList>
            <person name="Schell T."/>
        </authorList>
    </citation>
    <scope>NUCLEOTIDE SEQUENCE</scope>
    <source>
        <strain evidence="2">M5</strain>
    </source>
</reference>
<dbReference type="AlphaFoldDB" id="A0A8J2S0Y7"/>
<keyword evidence="3" id="KW-1185">Reference proteome</keyword>
<evidence type="ECO:0000313" key="3">
    <source>
        <dbReference type="Proteomes" id="UP000789390"/>
    </source>
</evidence>
<dbReference type="EMBL" id="CAKKLH010000327">
    <property type="protein sequence ID" value="CAH0112509.1"/>
    <property type="molecule type" value="Genomic_DNA"/>
</dbReference>
<evidence type="ECO:0000256" key="1">
    <source>
        <dbReference type="SAM" id="MobiDB-lite"/>
    </source>
</evidence>
<dbReference type="Proteomes" id="UP000789390">
    <property type="component" value="Unassembled WGS sequence"/>
</dbReference>
<dbReference type="OrthoDB" id="6345328at2759"/>
<evidence type="ECO:0000313" key="2">
    <source>
        <dbReference type="EMBL" id="CAH0112509.1"/>
    </source>
</evidence>
<accession>A0A8J2S0Y7</accession>
<gene>
    <name evidence="2" type="ORF">DGAL_LOCUS16229</name>
</gene>